<reference evidence="1" key="2">
    <citation type="journal article" date="2024" name="Plant">
        <title>Genomic evolution and insights into agronomic trait innovations of Sesamum species.</title>
        <authorList>
            <person name="Miao H."/>
            <person name="Wang L."/>
            <person name="Qu L."/>
            <person name="Liu H."/>
            <person name="Sun Y."/>
            <person name="Le M."/>
            <person name="Wang Q."/>
            <person name="Wei S."/>
            <person name="Zheng Y."/>
            <person name="Lin W."/>
            <person name="Duan Y."/>
            <person name="Cao H."/>
            <person name="Xiong S."/>
            <person name="Wang X."/>
            <person name="Wei L."/>
            <person name="Li C."/>
            <person name="Ma Q."/>
            <person name="Ju M."/>
            <person name="Zhao R."/>
            <person name="Li G."/>
            <person name="Mu C."/>
            <person name="Tian Q."/>
            <person name="Mei H."/>
            <person name="Zhang T."/>
            <person name="Gao T."/>
            <person name="Zhang H."/>
        </authorList>
    </citation>
    <scope>NUCLEOTIDE SEQUENCE</scope>
    <source>
        <strain evidence="1">KEN1</strain>
    </source>
</reference>
<sequence length="95" mass="11107">MSFTKSPPSFWGYTLETAAKLLNMTPSKTVPQTPYEIWYGKPASYKYLRAWGSPAYIKRLVDIREKLWDITSMIRPSKYFYLKEHSVLGKRFSCG</sequence>
<name>A0AAW2WV36_9LAMI</name>
<organism evidence="1">
    <name type="scientific">Sesamum latifolium</name>
    <dbReference type="NCBI Taxonomy" id="2727402"/>
    <lineage>
        <taxon>Eukaryota</taxon>
        <taxon>Viridiplantae</taxon>
        <taxon>Streptophyta</taxon>
        <taxon>Embryophyta</taxon>
        <taxon>Tracheophyta</taxon>
        <taxon>Spermatophyta</taxon>
        <taxon>Magnoliopsida</taxon>
        <taxon>eudicotyledons</taxon>
        <taxon>Gunneridae</taxon>
        <taxon>Pentapetalae</taxon>
        <taxon>asterids</taxon>
        <taxon>lamiids</taxon>
        <taxon>Lamiales</taxon>
        <taxon>Pedaliaceae</taxon>
        <taxon>Sesamum</taxon>
    </lineage>
</organism>
<dbReference type="AlphaFoldDB" id="A0AAW2WV36"/>
<dbReference type="EMBL" id="JACGWN010000007">
    <property type="protein sequence ID" value="KAL0445253.1"/>
    <property type="molecule type" value="Genomic_DNA"/>
</dbReference>
<gene>
    <name evidence="1" type="ORF">Slati_2248000</name>
</gene>
<accession>A0AAW2WV36</accession>
<proteinExistence type="predicted"/>
<dbReference type="Gene3D" id="3.30.420.10">
    <property type="entry name" value="Ribonuclease H-like superfamily/Ribonuclease H"/>
    <property type="match status" value="1"/>
</dbReference>
<dbReference type="InterPro" id="IPR036397">
    <property type="entry name" value="RNaseH_sf"/>
</dbReference>
<dbReference type="GO" id="GO:0003676">
    <property type="term" value="F:nucleic acid binding"/>
    <property type="evidence" value="ECO:0007669"/>
    <property type="project" value="InterPro"/>
</dbReference>
<reference evidence="1" key="1">
    <citation type="submission" date="2020-06" db="EMBL/GenBank/DDBJ databases">
        <authorList>
            <person name="Li T."/>
            <person name="Hu X."/>
            <person name="Zhang T."/>
            <person name="Song X."/>
            <person name="Zhang H."/>
            <person name="Dai N."/>
            <person name="Sheng W."/>
            <person name="Hou X."/>
            <person name="Wei L."/>
        </authorList>
    </citation>
    <scope>NUCLEOTIDE SEQUENCE</scope>
    <source>
        <strain evidence="1">KEN1</strain>
        <tissue evidence="1">Leaf</tissue>
    </source>
</reference>
<comment type="caution">
    <text evidence="1">The sequence shown here is derived from an EMBL/GenBank/DDBJ whole genome shotgun (WGS) entry which is preliminary data.</text>
</comment>
<evidence type="ECO:0000313" key="1">
    <source>
        <dbReference type="EMBL" id="KAL0445253.1"/>
    </source>
</evidence>
<protein>
    <submittedName>
        <fullName evidence="1">Uncharacterized protein</fullName>
    </submittedName>
</protein>